<proteinExistence type="predicted"/>
<dbReference type="InParanoid" id="D8QKH1"/>
<dbReference type="VEuPathDB" id="FungiDB:SCHCODRAFT_02131424"/>
<dbReference type="OrthoDB" id="3203574at2759"/>
<feature type="compositionally biased region" description="Low complexity" evidence="1">
    <location>
        <begin position="29"/>
        <end position="49"/>
    </location>
</feature>
<dbReference type="RefSeq" id="XP_003026621.1">
    <property type="nucleotide sequence ID" value="XM_003026575.1"/>
</dbReference>
<dbReference type="EMBL" id="GL377316">
    <property type="protein sequence ID" value="EFI91718.1"/>
    <property type="molecule type" value="Genomic_DNA"/>
</dbReference>
<feature type="region of interest" description="Disordered" evidence="1">
    <location>
        <begin position="1"/>
        <end position="50"/>
    </location>
</feature>
<accession>D8QKH1</accession>
<dbReference type="Proteomes" id="UP000007431">
    <property type="component" value="Unassembled WGS sequence"/>
</dbReference>
<dbReference type="OMA" id="AGIQNAY"/>
<dbReference type="eggNOG" id="ENOG502QZNE">
    <property type="taxonomic scope" value="Eukaryota"/>
</dbReference>
<evidence type="ECO:0000313" key="3">
    <source>
        <dbReference type="Proteomes" id="UP000007431"/>
    </source>
</evidence>
<organism evidence="3">
    <name type="scientific">Schizophyllum commune (strain H4-8 / FGSC 9210)</name>
    <name type="common">Split gill fungus</name>
    <dbReference type="NCBI Taxonomy" id="578458"/>
    <lineage>
        <taxon>Eukaryota</taxon>
        <taxon>Fungi</taxon>
        <taxon>Dikarya</taxon>
        <taxon>Basidiomycota</taxon>
        <taxon>Agaricomycotina</taxon>
        <taxon>Agaricomycetes</taxon>
        <taxon>Agaricomycetidae</taxon>
        <taxon>Agaricales</taxon>
        <taxon>Schizophyllaceae</taxon>
        <taxon>Schizophyllum</taxon>
    </lineage>
</organism>
<keyword evidence="3" id="KW-1185">Reference proteome</keyword>
<protein>
    <submittedName>
        <fullName evidence="2">Expressed protein</fullName>
    </submittedName>
</protein>
<dbReference type="KEGG" id="scm:SCHCO_02131424"/>
<dbReference type="AlphaFoldDB" id="D8QKH1"/>
<name>D8QKH1_SCHCM</name>
<dbReference type="HOGENOM" id="CLU_112554_1_0_1"/>
<evidence type="ECO:0000313" key="2">
    <source>
        <dbReference type="EMBL" id="EFI91718.1"/>
    </source>
</evidence>
<reference evidence="2 3" key="1">
    <citation type="journal article" date="2010" name="Nat. Biotechnol.">
        <title>Genome sequence of the model mushroom Schizophyllum commune.</title>
        <authorList>
            <person name="Ohm R.A."/>
            <person name="de Jong J.F."/>
            <person name="Lugones L.G."/>
            <person name="Aerts A."/>
            <person name="Kothe E."/>
            <person name="Stajich J.E."/>
            <person name="de Vries R.P."/>
            <person name="Record E."/>
            <person name="Levasseur A."/>
            <person name="Baker S.E."/>
            <person name="Bartholomew K.A."/>
            <person name="Coutinho P.M."/>
            <person name="Erdmann S."/>
            <person name="Fowler T.J."/>
            <person name="Gathman A.C."/>
            <person name="Lombard V."/>
            <person name="Henrissat B."/>
            <person name="Knabe N."/>
            <person name="Kuees U."/>
            <person name="Lilly W.W."/>
            <person name="Lindquist E."/>
            <person name="Lucas S."/>
            <person name="Magnuson J.K."/>
            <person name="Piumi F."/>
            <person name="Raudaskoski M."/>
            <person name="Salamov A."/>
            <person name="Schmutz J."/>
            <person name="Schwarze F.W.M.R."/>
            <person name="vanKuyk P.A."/>
            <person name="Horton J.S."/>
            <person name="Grigoriev I.V."/>
            <person name="Woesten H.A.B."/>
        </authorList>
    </citation>
    <scope>NUCLEOTIDE SEQUENCE [LARGE SCALE GENOMIC DNA]</scope>
    <source>
        <strain evidence="3">H4-8 / FGSC 9210</strain>
    </source>
</reference>
<gene>
    <name evidence="2" type="ORF">SCHCODRAFT_86215</name>
</gene>
<dbReference type="GeneID" id="9593219"/>
<sequence>MSSGPGFAQSPGFPMQANVFPAYADGKLPDQQPQDAQNQGQQVQGDSNSPKMFMENLETIQTSFLGEVLQVSRMVLDGMQNAYHKGNSPSKSTAYIQALRGQLEFLARLLLHSGVGGLPVVNRASTDPPTIFTEAQLEAMTKESIDRLYEQLDRSHRAAGAVASLIDAPLQEPVNRTQ</sequence>
<evidence type="ECO:0000256" key="1">
    <source>
        <dbReference type="SAM" id="MobiDB-lite"/>
    </source>
</evidence>